<dbReference type="InterPro" id="IPR051828">
    <property type="entry name" value="HAD-like_hydrolase_domain"/>
</dbReference>
<proteinExistence type="predicted"/>
<dbReference type="NCBIfam" id="TIGR02252">
    <property type="entry name" value="DREG-2"/>
    <property type="match status" value="1"/>
</dbReference>
<dbReference type="InterPro" id="IPR011949">
    <property type="entry name" value="HAD-SF_hydro_IA_REG-2-like"/>
</dbReference>
<accession>A0A7C3VGZ0</accession>
<dbReference type="PRINTS" id="PR00413">
    <property type="entry name" value="HADHALOGNASE"/>
</dbReference>
<dbReference type="InterPro" id="IPR044924">
    <property type="entry name" value="HAD-SF_hydro_IA_REG-2-like_cap"/>
</dbReference>
<evidence type="ECO:0000313" key="1">
    <source>
        <dbReference type="EMBL" id="HGG01172.1"/>
    </source>
</evidence>
<protein>
    <submittedName>
        <fullName evidence="1">HAD family hydrolase</fullName>
    </submittedName>
</protein>
<comment type="caution">
    <text evidence="1">The sequence shown here is derived from an EMBL/GenBank/DDBJ whole genome shotgun (WGS) entry which is preliminary data.</text>
</comment>
<dbReference type="InterPro" id="IPR006439">
    <property type="entry name" value="HAD-SF_hydro_IA"/>
</dbReference>
<name>A0A7C3VGZ0_9CYAN</name>
<gene>
    <name evidence="1" type="ORF">ENR15_11110</name>
</gene>
<dbReference type="EMBL" id="DSPX01000116">
    <property type="protein sequence ID" value="HGG01172.1"/>
    <property type="molecule type" value="Genomic_DNA"/>
</dbReference>
<reference evidence="1" key="1">
    <citation type="journal article" date="2020" name="mSystems">
        <title>Genome- and Community-Level Interaction Insights into Carbon Utilization and Element Cycling Functions of Hydrothermarchaeota in Hydrothermal Sediment.</title>
        <authorList>
            <person name="Zhou Z."/>
            <person name="Liu Y."/>
            <person name="Xu W."/>
            <person name="Pan J."/>
            <person name="Luo Z.H."/>
            <person name="Li M."/>
        </authorList>
    </citation>
    <scope>NUCLEOTIDE SEQUENCE [LARGE SCALE GENOMIC DNA]</scope>
    <source>
        <strain evidence="1">SpSt-374</strain>
    </source>
</reference>
<dbReference type="SFLD" id="SFLDS00003">
    <property type="entry name" value="Haloacid_Dehalogenase"/>
    <property type="match status" value="1"/>
</dbReference>
<dbReference type="InterPro" id="IPR023214">
    <property type="entry name" value="HAD_sf"/>
</dbReference>
<dbReference type="CDD" id="cd16415">
    <property type="entry name" value="HAD_dREG-2_like"/>
    <property type="match status" value="1"/>
</dbReference>
<dbReference type="PANTHER" id="PTHR46191:SF2">
    <property type="entry name" value="HALOACID DEHALOGENASE-LIKE HYDROLASE DOMAIN-CONTAINING PROTEIN 3"/>
    <property type="match status" value="1"/>
</dbReference>
<dbReference type="NCBIfam" id="TIGR01549">
    <property type="entry name" value="HAD-SF-IA-v1"/>
    <property type="match status" value="1"/>
</dbReference>
<dbReference type="SUPFAM" id="SSF56784">
    <property type="entry name" value="HAD-like"/>
    <property type="match status" value="1"/>
</dbReference>
<dbReference type="InterPro" id="IPR036412">
    <property type="entry name" value="HAD-like_sf"/>
</dbReference>
<dbReference type="PANTHER" id="PTHR46191">
    <property type="match status" value="1"/>
</dbReference>
<keyword evidence="1" id="KW-0378">Hydrolase</keyword>
<dbReference type="Pfam" id="PF00702">
    <property type="entry name" value="Hydrolase"/>
    <property type="match status" value="1"/>
</dbReference>
<dbReference type="GO" id="GO:0016787">
    <property type="term" value="F:hydrolase activity"/>
    <property type="evidence" value="ECO:0007669"/>
    <property type="project" value="UniProtKB-KW"/>
</dbReference>
<dbReference type="AlphaFoldDB" id="A0A7C3VGZ0"/>
<sequence length="225" mass="25246">MLKTIDLGEITPENQPKVIFFDAVGTLFGVRGGVGEVYAQQAKQFGVDVAPELLTEYFMNSFRAAPEAAFPDASPEQLPQLEFDWWEAIARQTFHQANVLHQFPHWGDFFTHLYHHFASAAPWDLYPDVHPQLQRLQTLHIQLGVLSNFDTRLYSVLKALQLDHFFSSITISTAVGAAKPDPHIFAVALAKHQCPPHQAWHVGDSHKEDYLGAAAAGLRPILVQR</sequence>
<dbReference type="Gene3D" id="3.40.50.1000">
    <property type="entry name" value="HAD superfamily/HAD-like"/>
    <property type="match status" value="1"/>
</dbReference>
<dbReference type="SFLD" id="SFLDG01129">
    <property type="entry name" value="C1.5:_HAD__Beta-PGM__Phosphata"/>
    <property type="match status" value="1"/>
</dbReference>
<organism evidence="1">
    <name type="scientific">Planktothricoides sp. SpSt-374</name>
    <dbReference type="NCBI Taxonomy" id="2282167"/>
    <lineage>
        <taxon>Bacteria</taxon>
        <taxon>Bacillati</taxon>
        <taxon>Cyanobacteriota</taxon>
        <taxon>Cyanophyceae</taxon>
        <taxon>Oscillatoriophycideae</taxon>
        <taxon>Oscillatoriales</taxon>
        <taxon>Oscillatoriaceae</taxon>
        <taxon>Planktothricoides</taxon>
    </lineage>
</organism>
<dbReference type="Gene3D" id="1.10.150.720">
    <property type="entry name" value="Haloacid dehalogenase-like hydrolase"/>
    <property type="match status" value="1"/>
</dbReference>